<proteinExistence type="predicted"/>
<dbReference type="HOGENOM" id="CLU_996698_0_0_11"/>
<protein>
    <submittedName>
        <fullName evidence="2">Uncharacterized protein</fullName>
    </submittedName>
</protein>
<sequence length="259" mass="26222">MTHHDHLTLLHDLDVADPHPDPRSPRARAAVERILRADPPAPAPVPTRSHRLRRVAVAAGGIAALAVGGVLAPPLTGGDTAYATWTPQATVATGVQRADAGEACRDRLRDAADDDAALDSARVAVAEQRGTWTTVVLAGDGGFSGLCVDDGSAGLFDTMLGSVGTALVASPGPREVTATDLGVGATSAGELSLVAGIAGDEVAAVRLVSPTVGVVTATVGDGRFVLWYPGDELLDASTRGVDLELTFADGSTGAATVRL</sequence>
<dbReference type="AlphaFoldDB" id="F4H5F3"/>
<feature type="region of interest" description="Disordered" evidence="1">
    <location>
        <begin position="1"/>
        <end position="25"/>
    </location>
</feature>
<organism evidence="2 3">
    <name type="scientific">Cellulomonas fimi (strain ATCC 484 / DSM 20113 / JCM 1341 / CCUG 24087 / LMG 16345 / NBRC 15513 / NCIMB 8980 / NCTC 7547 / NRS-133)</name>
    <dbReference type="NCBI Taxonomy" id="590998"/>
    <lineage>
        <taxon>Bacteria</taxon>
        <taxon>Bacillati</taxon>
        <taxon>Actinomycetota</taxon>
        <taxon>Actinomycetes</taxon>
        <taxon>Micrococcales</taxon>
        <taxon>Cellulomonadaceae</taxon>
        <taxon>Cellulomonas</taxon>
    </lineage>
</organism>
<keyword evidence="3" id="KW-1185">Reference proteome</keyword>
<reference evidence="2 3" key="1">
    <citation type="submission" date="2011-04" db="EMBL/GenBank/DDBJ databases">
        <title>Complete sequence of Cellulomonas fimi ATCC 484.</title>
        <authorList>
            <consortium name="US DOE Joint Genome Institute"/>
            <person name="Lucas S."/>
            <person name="Han J."/>
            <person name="Lapidus A."/>
            <person name="Cheng J.-F."/>
            <person name="Goodwin L."/>
            <person name="Pitluck S."/>
            <person name="Peters L."/>
            <person name="Chertkov O."/>
            <person name="Detter J.C."/>
            <person name="Han C."/>
            <person name="Tapia R."/>
            <person name="Land M."/>
            <person name="Hauser L."/>
            <person name="Kyrpides N."/>
            <person name="Ivanova N."/>
            <person name="Ovchinnikova G."/>
            <person name="Pagani I."/>
            <person name="Mead D."/>
            <person name="Brumm P."/>
            <person name="Woyke T."/>
        </authorList>
    </citation>
    <scope>NUCLEOTIDE SEQUENCE [LARGE SCALE GENOMIC DNA]</scope>
    <source>
        <strain evidence="3">ATCC 484 / DSM 20113 / JCM 1341 / NBRC 15513 / NCIMB 8980 / NCTC 7547</strain>
    </source>
</reference>
<gene>
    <name evidence="2" type="ordered locus">Celf_3770</name>
</gene>
<accession>F4H5F3</accession>
<dbReference type="EMBL" id="CP002666">
    <property type="protein sequence ID" value="AEE47876.1"/>
    <property type="molecule type" value="Genomic_DNA"/>
</dbReference>
<evidence type="ECO:0000256" key="1">
    <source>
        <dbReference type="SAM" id="MobiDB-lite"/>
    </source>
</evidence>
<dbReference type="RefSeq" id="WP_013772899.1">
    <property type="nucleotide sequence ID" value="NC_015514.1"/>
</dbReference>
<dbReference type="eggNOG" id="ENOG5030VJG">
    <property type="taxonomic scope" value="Bacteria"/>
</dbReference>
<dbReference type="Proteomes" id="UP000008460">
    <property type="component" value="Chromosome"/>
</dbReference>
<dbReference type="KEGG" id="cfi:Celf_3770"/>
<evidence type="ECO:0000313" key="2">
    <source>
        <dbReference type="EMBL" id="AEE47876.1"/>
    </source>
</evidence>
<dbReference type="STRING" id="590998.Celf_3770"/>
<evidence type="ECO:0000313" key="3">
    <source>
        <dbReference type="Proteomes" id="UP000008460"/>
    </source>
</evidence>
<name>F4H5F3_CELFA</name>